<protein>
    <submittedName>
        <fullName evidence="1">Uncharacterized protein</fullName>
    </submittedName>
</protein>
<accession>A0A1D1W4H1</accession>
<name>A0A1D1W4H1_RAMVA</name>
<evidence type="ECO:0000313" key="2">
    <source>
        <dbReference type="Proteomes" id="UP000186922"/>
    </source>
</evidence>
<dbReference type="AlphaFoldDB" id="A0A1D1W4H1"/>
<gene>
    <name evidence="1" type="primary">RvY_16936-1</name>
    <name evidence="1" type="synonym">RvY_16936.1</name>
    <name evidence="1" type="ORF">RvY_16936</name>
</gene>
<evidence type="ECO:0000313" key="1">
    <source>
        <dbReference type="EMBL" id="GAV07048.1"/>
    </source>
</evidence>
<feature type="non-terminal residue" evidence="1">
    <location>
        <position position="72"/>
    </location>
</feature>
<dbReference type="EMBL" id="BDGG01000014">
    <property type="protein sequence ID" value="GAV07048.1"/>
    <property type="molecule type" value="Genomic_DNA"/>
</dbReference>
<sequence length="72" mass="8456">MHWEAKPETQKHGFEDLSSCELIYGKNISPHQFPKTLCASSAWQDPQHHFRQAEARFLIVHRHSIMRSQSNL</sequence>
<organism evidence="1 2">
    <name type="scientific">Ramazzottius varieornatus</name>
    <name type="common">Water bear</name>
    <name type="synonym">Tardigrade</name>
    <dbReference type="NCBI Taxonomy" id="947166"/>
    <lineage>
        <taxon>Eukaryota</taxon>
        <taxon>Metazoa</taxon>
        <taxon>Ecdysozoa</taxon>
        <taxon>Tardigrada</taxon>
        <taxon>Eutardigrada</taxon>
        <taxon>Parachela</taxon>
        <taxon>Hypsibioidea</taxon>
        <taxon>Ramazzottiidae</taxon>
        <taxon>Ramazzottius</taxon>
    </lineage>
</organism>
<dbReference type="Proteomes" id="UP000186922">
    <property type="component" value="Unassembled WGS sequence"/>
</dbReference>
<keyword evidence="2" id="KW-1185">Reference proteome</keyword>
<reference evidence="1 2" key="1">
    <citation type="journal article" date="2016" name="Nat. Commun.">
        <title>Extremotolerant tardigrade genome and improved radiotolerance of human cultured cells by tardigrade-unique protein.</title>
        <authorList>
            <person name="Hashimoto T."/>
            <person name="Horikawa D.D."/>
            <person name="Saito Y."/>
            <person name="Kuwahara H."/>
            <person name="Kozuka-Hata H."/>
            <person name="Shin-I T."/>
            <person name="Minakuchi Y."/>
            <person name="Ohishi K."/>
            <person name="Motoyama A."/>
            <person name="Aizu T."/>
            <person name="Enomoto A."/>
            <person name="Kondo K."/>
            <person name="Tanaka S."/>
            <person name="Hara Y."/>
            <person name="Koshikawa S."/>
            <person name="Sagara H."/>
            <person name="Miura T."/>
            <person name="Yokobori S."/>
            <person name="Miyagawa K."/>
            <person name="Suzuki Y."/>
            <person name="Kubo T."/>
            <person name="Oyama M."/>
            <person name="Kohara Y."/>
            <person name="Fujiyama A."/>
            <person name="Arakawa K."/>
            <person name="Katayama T."/>
            <person name="Toyoda A."/>
            <person name="Kunieda T."/>
        </authorList>
    </citation>
    <scope>NUCLEOTIDE SEQUENCE [LARGE SCALE GENOMIC DNA]</scope>
    <source>
        <strain evidence="1 2">YOKOZUNA-1</strain>
    </source>
</reference>
<comment type="caution">
    <text evidence="1">The sequence shown here is derived from an EMBL/GenBank/DDBJ whole genome shotgun (WGS) entry which is preliminary data.</text>
</comment>
<proteinExistence type="predicted"/>